<dbReference type="EMBL" id="JACHEM010000038">
    <property type="protein sequence ID" value="MBB6440102.1"/>
    <property type="molecule type" value="Genomic_DNA"/>
</dbReference>
<reference evidence="2 3" key="1">
    <citation type="submission" date="2020-08" db="EMBL/GenBank/DDBJ databases">
        <title>Genomic Encyclopedia of Type Strains, Phase IV (KMG-IV): sequencing the most valuable type-strain genomes for metagenomic binning, comparative biology and taxonomic classification.</title>
        <authorList>
            <person name="Goeker M."/>
        </authorList>
    </citation>
    <scope>NUCLEOTIDE SEQUENCE [LARGE SCALE GENOMIC DNA]</scope>
    <source>
        <strain evidence="2 3">DSM 40141</strain>
    </source>
</reference>
<name>A0A7X0HLW1_9ACTN</name>
<dbReference type="AlphaFoldDB" id="A0A7X0HLW1"/>
<evidence type="ECO:0000256" key="1">
    <source>
        <dbReference type="SAM" id="MobiDB-lite"/>
    </source>
</evidence>
<protein>
    <submittedName>
        <fullName evidence="2">Uncharacterized protein</fullName>
    </submittedName>
</protein>
<organism evidence="2 3">
    <name type="scientific">Streptomyces candidus</name>
    <dbReference type="NCBI Taxonomy" id="67283"/>
    <lineage>
        <taxon>Bacteria</taxon>
        <taxon>Bacillati</taxon>
        <taxon>Actinomycetota</taxon>
        <taxon>Actinomycetes</taxon>
        <taxon>Kitasatosporales</taxon>
        <taxon>Streptomycetaceae</taxon>
        <taxon>Streptomyces</taxon>
    </lineage>
</organism>
<feature type="region of interest" description="Disordered" evidence="1">
    <location>
        <begin position="78"/>
        <end position="107"/>
    </location>
</feature>
<feature type="compositionally biased region" description="Pro residues" evidence="1">
    <location>
        <begin position="131"/>
        <end position="154"/>
    </location>
</feature>
<feature type="region of interest" description="Disordered" evidence="1">
    <location>
        <begin position="122"/>
        <end position="204"/>
    </location>
</feature>
<feature type="compositionally biased region" description="Low complexity" evidence="1">
    <location>
        <begin position="182"/>
        <end position="197"/>
    </location>
</feature>
<comment type="caution">
    <text evidence="2">The sequence shown here is derived from an EMBL/GenBank/DDBJ whole genome shotgun (WGS) entry which is preliminary data.</text>
</comment>
<dbReference type="Proteomes" id="UP000540423">
    <property type="component" value="Unassembled WGS sequence"/>
</dbReference>
<accession>A0A7X0HLW1</accession>
<proteinExistence type="predicted"/>
<dbReference type="RefSeq" id="WP_185036564.1">
    <property type="nucleotide sequence ID" value="NZ_BNBN01000045.1"/>
</dbReference>
<evidence type="ECO:0000313" key="3">
    <source>
        <dbReference type="Proteomes" id="UP000540423"/>
    </source>
</evidence>
<keyword evidence="3" id="KW-1185">Reference proteome</keyword>
<gene>
    <name evidence="2" type="ORF">HNQ79_006615</name>
</gene>
<evidence type="ECO:0000313" key="2">
    <source>
        <dbReference type="EMBL" id="MBB6440102.1"/>
    </source>
</evidence>
<sequence>MEILLIACMLAYAAGAQSEQSKLGLSPAQRDIMRETARHEKAVRRIAEKHGDATVPATAGKPVAVAAPAPTTSAAVSGTFGSGYRSRRPASPPLSHRAGAGAATGVTWVQEAGRGAWRSYRQRRKAEGHPDPGPVLVPMPPDRPPQVPPMPSSPPTAGESGTAAPDPVQAAEPVPVPITSEPAAPDTTAPAIPPTKTTEADTTQGVGRMAAEVTYESVMDESDELSIMCGADVQAYDRIHERAEREVGRGDALIAQMEATGFGPKVIGWVTRCKEHYAVILSEVDDLKQNTVDQGEAVVKAKHHLEMGQGLYAGIAQDMEDVAEREAYISDAVDAEDTSADTEVYETKAVA</sequence>